<feature type="chain" id="PRO_5025362392" evidence="1">
    <location>
        <begin position="26"/>
        <end position="322"/>
    </location>
</feature>
<dbReference type="GeneID" id="78777856"/>
<dbReference type="EMBL" id="WUAV01000006">
    <property type="protein sequence ID" value="KAF1748437.1"/>
    <property type="molecule type" value="Genomic_DNA"/>
</dbReference>
<evidence type="ECO:0000313" key="2">
    <source>
        <dbReference type="EMBL" id="KAF1748437.1"/>
    </source>
</evidence>
<gene>
    <name evidence="2" type="ORF">GCK72_024904</name>
</gene>
<organism evidence="2 3">
    <name type="scientific">Caenorhabditis remanei</name>
    <name type="common">Caenorhabditis vulgaris</name>
    <dbReference type="NCBI Taxonomy" id="31234"/>
    <lineage>
        <taxon>Eukaryota</taxon>
        <taxon>Metazoa</taxon>
        <taxon>Ecdysozoa</taxon>
        <taxon>Nematoda</taxon>
        <taxon>Chromadorea</taxon>
        <taxon>Rhabditida</taxon>
        <taxon>Rhabditina</taxon>
        <taxon>Rhabditomorpha</taxon>
        <taxon>Rhabditoidea</taxon>
        <taxon>Rhabditidae</taxon>
        <taxon>Peloderinae</taxon>
        <taxon>Caenorhabditis</taxon>
    </lineage>
</organism>
<dbReference type="CTD" id="78777856"/>
<accession>A0A6A5G0H8</accession>
<evidence type="ECO:0000313" key="3">
    <source>
        <dbReference type="Proteomes" id="UP000483820"/>
    </source>
</evidence>
<keyword evidence="1" id="KW-0732">Signal</keyword>
<sequence>MKFFSAITFFVCVFVVLTIATMGSAKLREVEVLGDCFIDSSSSSKEDSGENDTLLVVVSKGSIRQTVGTFLGEVNESNSTGSGAFGCFFGVVERGGEQSVRAGDTTADSAAFLSLTVCQSVGVEAELAVAGSAALSSDLSSDVRSDSNVAGCELSVVGGESDVERAGSEEAVVDSAFSKTAPGAASFSAGNNSLTSVAAGAVGAIGAVSATGTAAFSTTDSATGSTTTGGTGSSLTVGVDGTFAVAAGEEAVWLTTSLNFLGVESTALAVSVVETASVAGTSTSKEAVVSVPFNFGKTSSNVTFGGGIGGFASSELDADCAL</sequence>
<dbReference type="AlphaFoldDB" id="A0A6A5G0H8"/>
<proteinExistence type="predicted"/>
<evidence type="ECO:0000256" key="1">
    <source>
        <dbReference type="SAM" id="SignalP"/>
    </source>
</evidence>
<dbReference type="KEGG" id="crq:GCK72_024904"/>
<comment type="caution">
    <text evidence="2">The sequence shown here is derived from an EMBL/GenBank/DDBJ whole genome shotgun (WGS) entry which is preliminary data.</text>
</comment>
<feature type="signal peptide" evidence="1">
    <location>
        <begin position="1"/>
        <end position="25"/>
    </location>
</feature>
<dbReference type="RefSeq" id="XP_053579673.1">
    <property type="nucleotide sequence ID" value="XM_053736107.1"/>
</dbReference>
<name>A0A6A5G0H8_CAERE</name>
<reference evidence="2 3" key="1">
    <citation type="submission" date="2019-12" db="EMBL/GenBank/DDBJ databases">
        <title>Chromosome-level assembly of the Caenorhabditis remanei genome.</title>
        <authorList>
            <person name="Teterina A.A."/>
            <person name="Willis J.H."/>
            <person name="Phillips P.C."/>
        </authorList>
    </citation>
    <scope>NUCLEOTIDE SEQUENCE [LARGE SCALE GENOMIC DNA]</scope>
    <source>
        <strain evidence="2 3">PX506</strain>
        <tissue evidence="2">Whole organism</tissue>
    </source>
</reference>
<protein>
    <submittedName>
        <fullName evidence="2">Uncharacterized protein</fullName>
    </submittedName>
</protein>
<dbReference type="Proteomes" id="UP000483820">
    <property type="component" value="Chromosome X"/>
</dbReference>